<dbReference type="CDD" id="cd06222">
    <property type="entry name" value="RNase_H_like"/>
    <property type="match status" value="1"/>
</dbReference>
<dbReference type="Pfam" id="PF13456">
    <property type="entry name" value="RVT_3"/>
    <property type="match status" value="1"/>
</dbReference>
<dbReference type="InterPro" id="IPR002156">
    <property type="entry name" value="RNaseH_domain"/>
</dbReference>
<proteinExistence type="predicted"/>
<evidence type="ECO:0000259" key="1">
    <source>
        <dbReference type="PROSITE" id="PS50878"/>
    </source>
</evidence>
<dbReference type="Pfam" id="PF13966">
    <property type="entry name" value="zf-RVT"/>
    <property type="match status" value="1"/>
</dbReference>
<feature type="domain" description="Reverse transcriptase" evidence="1">
    <location>
        <begin position="487"/>
        <end position="769"/>
    </location>
</feature>
<dbReference type="Pfam" id="PF03372">
    <property type="entry name" value="Exo_endo_phos"/>
    <property type="match status" value="1"/>
</dbReference>
<evidence type="ECO:0000313" key="3">
    <source>
        <dbReference type="Proteomes" id="UP001634393"/>
    </source>
</evidence>
<dbReference type="PROSITE" id="PS50878">
    <property type="entry name" value="RT_POL"/>
    <property type="match status" value="1"/>
</dbReference>
<dbReference type="EMBL" id="JBJXBP010000004">
    <property type="protein sequence ID" value="KAL3833965.1"/>
    <property type="molecule type" value="Genomic_DNA"/>
</dbReference>
<dbReference type="Gene3D" id="3.30.420.10">
    <property type="entry name" value="Ribonuclease H-like superfamily/Ribonuclease H"/>
    <property type="match status" value="1"/>
</dbReference>
<dbReference type="InterPro" id="IPR036691">
    <property type="entry name" value="Endo/exonu/phosph_ase_sf"/>
</dbReference>
<accession>A0ABD3TBS1</accession>
<keyword evidence="3" id="KW-1185">Reference proteome</keyword>
<dbReference type="SUPFAM" id="SSF56672">
    <property type="entry name" value="DNA/RNA polymerases"/>
    <property type="match status" value="1"/>
</dbReference>
<dbReference type="CDD" id="cd01650">
    <property type="entry name" value="RT_nLTR_like"/>
    <property type="match status" value="1"/>
</dbReference>
<evidence type="ECO:0000313" key="2">
    <source>
        <dbReference type="EMBL" id="KAL3833965.1"/>
    </source>
</evidence>
<dbReference type="PANTHER" id="PTHR33116">
    <property type="entry name" value="REVERSE TRANSCRIPTASE ZINC-BINDING DOMAIN-CONTAINING PROTEIN-RELATED-RELATED"/>
    <property type="match status" value="1"/>
</dbReference>
<dbReference type="PANTHER" id="PTHR33116:SF86">
    <property type="entry name" value="REVERSE TRANSCRIPTASE DOMAIN-CONTAINING PROTEIN"/>
    <property type="match status" value="1"/>
</dbReference>
<gene>
    <name evidence="2" type="ORF">ACJIZ3_008701</name>
</gene>
<sequence length="1367" mass="156495">MSCLSWNCQGLGNPWTVRTLGEHIRETNPQLIFLMETKLNERKIEALKAKFDLFGVSVEVRGKSGGLALLWKKSVNFLLQSMSVNHIDVLVYGNNDNDPEGWRFTGFYGDPDPHKRKSSFDLLRTLASVSAKPWLCTGDFNAMTSHSEKEGGTKKPVWQLRDFQECLSDTGFCDLGFEGYPYTWCSRREYPNTTWERLDRACANKLWRQKFPSHKVRHMASRNSDHLPLHISFSTTARILQGGNRRNNFRFEAMWFTSEECERVIKDSWTGNINLANGNSVWDKLDNCRLGLLNWSKSSFGNVNKQICKLKKELHTLRTGRITPASKQKEKDVSRELELLLDKENMMWEQRAKAHWLKDGDRNTSFFHARATGRKERNEILDIRNAKGVWCESESEIENTVIDYFQNLFTSARPSDEVISTVLESVRVKVDQQANQSLLRQYSANEVTIAIKNMHPLKSPGPDGLSALFFQKSWKYIGPDIIECVLNFLNNRLLNPKCNYTHIVLIPKVENPESMTQFRPISLCNVIYKIASKTIVNRLKPIMNSVISEFQSAFVPSRQITDNVLVAYEIAEFMRHSKRSDISHMAIKLDMCKAYDKVEWPFLRAVMIKLGFDIHFVELIMLCISSVTYSCVLNGNQIGYIVPERGIRQGDPLSPFLFLFCAEALSSLFAMEEERGNISGVKICTGAPKVSHLLFADDTLVLCQANTGEALCIKNILDLYGKASGQDINFQKSSIVFSRHTKPEDIMRVQSVLPIRVEESHEKYLGLPLVIGRSKKEVFDFIRERFWNRIQGWNEKLLSRAGKEVLIKAVIQAIPSYVMSCFKLPKTFIRELESMISGFWWNDRGERKTHWVNWKTLCKSKKIGGLGFRNLEAFNTALLAKQAWRIITKPENLLSRILKAKYFPNEDFLDAQLGPRPSFTWRSIWGSKNLVAAGLRWRVGNGENIDIWKDPWIPRPTTFKISSPQNPLMQSTKVSSLIDDDLRIWNKDLIESIFWPEEATFILSIPLGSRINQDKQIWHYTNNGQFSGRSAHHLALQMAEQESTSTATQKDWKWIWSLRVPPKVKIFLWRFCHNALPTRMALSRRGVSIMDTLCPVCNTEDENLIHTFLHCSYARQFWAISDFPLYIYNSNATNAARWIDEVKSKIDNNNLGLFIISCWCIWWNRNQITWGKEGKVGPEAVDFAKSFFRNYGTIHSGAALEQNRERQSTRWSPPQNHIVKINFDAAHSGPRNISGIGGIARDLNGNCLGWFAEKKEGISTAILAEALAAKRAMELVQQQGWTDIILEGDCRNLIDTIAEPSPSLHDFGPIVEDIKRLGVLLSSFKACHILREGNKVAHFLAKSVSNLVDDQSIDLDVFRTLVIADSY</sequence>
<protein>
    <recommendedName>
        <fullName evidence="1">Reverse transcriptase domain-containing protein</fullName>
    </recommendedName>
</protein>
<reference evidence="2 3" key="1">
    <citation type="submission" date="2024-12" db="EMBL/GenBank/DDBJ databases">
        <title>The unique morphological basis and parallel evolutionary history of personate flowers in Penstemon.</title>
        <authorList>
            <person name="Depatie T.H."/>
            <person name="Wessinger C.A."/>
        </authorList>
    </citation>
    <scope>NUCLEOTIDE SEQUENCE [LARGE SCALE GENOMIC DNA]</scope>
    <source>
        <strain evidence="2">WTNN_2</strain>
        <tissue evidence="2">Leaf</tissue>
    </source>
</reference>
<dbReference type="InterPro" id="IPR026960">
    <property type="entry name" value="RVT-Znf"/>
</dbReference>
<dbReference type="InterPro" id="IPR043502">
    <property type="entry name" value="DNA/RNA_pol_sf"/>
</dbReference>
<comment type="caution">
    <text evidence="2">The sequence shown here is derived from an EMBL/GenBank/DDBJ whole genome shotgun (WGS) entry which is preliminary data.</text>
</comment>
<dbReference type="SUPFAM" id="SSF56219">
    <property type="entry name" value="DNase I-like"/>
    <property type="match status" value="1"/>
</dbReference>
<name>A0ABD3TBS1_9LAMI</name>
<dbReference type="SUPFAM" id="SSF53098">
    <property type="entry name" value="Ribonuclease H-like"/>
    <property type="match status" value="1"/>
</dbReference>
<dbReference type="InterPro" id="IPR012337">
    <property type="entry name" value="RNaseH-like_sf"/>
</dbReference>
<dbReference type="InterPro" id="IPR036397">
    <property type="entry name" value="RNaseH_sf"/>
</dbReference>
<dbReference type="Pfam" id="PF00078">
    <property type="entry name" value="RVT_1"/>
    <property type="match status" value="1"/>
</dbReference>
<dbReference type="InterPro" id="IPR044730">
    <property type="entry name" value="RNase_H-like_dom_plant"/>
</dbReference>
<dbReference type="InterPro" id="IPR005135">
    <property type="entry name" value="Endo/exonuclease/phosphatase"/>
</dbReference>
<dbReference type="InterPro" id="IPR000477">
    <property type="entry name" value="RT_dom"/>
</dbReference>
<organism evidence="2 3">
    <name type="scientific">Penstemon smallii</name>
    <dbReference type="NCBI Taxonomy" id="265156"/>
    <lineage>
        <taxon>Eukaryota</taxon>
        <taxon>Viridiplantae</taxon>
        <taxon>Streptophyta</taxon>
        <taxon>Embryophyta</taxon>
        <taxon>Tracheophyta</taxon>
        <taxon>Spermatophyta</taxon>
        <taxon>Magnoliopsida</taxon>
        <taxon>eudicotyledons</taxon>
        <taxon>Gunneridae</taxon>
        <taxon>Pentapetalae</taxon>
        <taxon>asterids</taxon>
        <taxon>lamiids</taxon>
        <taxon>Lamiales</taxon>
        <taxon>Plantaginaceae</taxon>
        <taxon>Cheloneae</taxon>
        <taxon>Penstemon</taxon>
    </lineage>
</organism>
<dbReference type="Proteomes" id="UP001634393">
    <property type="component" value="Unassembled WGS sequence"/>
</dbReference>
<dbReference type="Gene3D" id="3.60.10.10">
    <property type="entry name" value="Endonuclease/exonuclease/phosphatase"/>
    <property type="match status" value="1"/>
</dbReference>